<evidence type="ECO:0000313" key="1">
    <source>
        <dbReference type="EMBL" id="AOM66327.1"/>
    </source>
</evidence>
<reference evidence="1" key="1">
    <citation type="journal article" date="2016" name="BMC Biol.">
        <title>Parallel evolution of highly conserved plastid genome architecture in red seaweeds and seed plants.</title>
        <authorList>
            <person name="Lee J."/>
            <person name="Cho C.H."/>
            <person name="Park S.I."/>
            <person name="Choi J.W."/>
            <person name="Song H.S."/>
            <person name="West J.A."/>
            <person name="Bhattacharya D."/>
            <person name="Yoon H.S."/>
        </authorList>
    </citation>
    <scope>NUCLEOTIDE SEQUENCE</scope>
</reference>
<dbReference type="EMBL" id="KX284719">
    <property type="protein sequence ID" value="AOM66327.1"/>
    <property type="molecule type" value="Genomic_DNA"/>
</dbReference>
<sequence>MNLSVITAQIISKPKILNVQQKTIIYMNVIIPNEKKNLAFYNIYVYSLIHKYDKFCELYQVKDIVILKGHIYIKQNPNNILKSYNYITMKIDDIQPYIRYIK</sequence>
<geneLocation type="plastid" evidence="1"/>
<accession>A0A1C9CD88</accession>
<dbReference type="RefSeq" id="YP_009296984.1">
    <property type="nucleotide sequence ID" value="NC_031174.1"/>
</dbReference>
<name>A0A1C9CD88_CERJP</name>
<dbReference type="AlphaFoldDB" id="A0A1C9CD88"/>
<dbReference type="GeneID" id="29073431"/>
<organism evidence="1">
    <name type="scientific">Ceramothamnion japonicum</name>
    <name type="common">Red alga</name>
    <name type="synonym">Ceramium japonicum</name>
    <dbReference type="NCBI Taxonomy" id="218448"/>
    <lineage>
        <taxon>Eukaryota</taxon>
        <taxon>Rhodophyta</taxon>
        <taxon>Florideophyceae</taxon>
        <taxon>Rhodymeniophycidae</taxon>
        <taxon>Ceramiales</taxon>
        <taxon>Ceramiaceae</taxon>
        <taxon>Ceramothamnion</taxon>
    </lineage>
</organism>
<proteinExistence type="predicted"/>
<protein>
    <submittedName>
        <fullName evidence="1">Putative single-stranded DNA binding protein</fullName>
    </submittedName>
</protein>
<keyword evidence="1" id="KW-0934">Plastid</keyword>
<gene>
    <name evidence="1" type="primary">ycf41</name>
    <name evidence="1" type="ORF">Ceram_051</name>
</gene>